<dbReference type="Gene3D" id="3.90.79.10">
    <property type="entry name" value="Nucleoside Triphosphate Pyrophosphohydrolase"/>
    <property type="match status" value="2"/>
</dbReference>
<feature type="domain" description="Nudix hydrolase" evidence="7">
    <location>
        <begin position="34"/>
        <end position="177"/>
    </location>
</feature>
<organism evidence="8 9">
    <name type="scientific">Friedmanniella luteola</name>
    <dbReference type="NCBI Taxonomy" id="546871"/>
    <lineage>
        <taxon>Bacteria</taxon>
        <taxon>Bacillati</taxon>
        <taxon>Actinomycetota</taxon>
        <taxon>Actinomycetes</taxon>
        <taxon>Propionibacteriales</taxon>
        <taxon>Nocardioidaceae</taxon>
        <taxon>Friedmanniella</taxon>
    </lineage>
</organism>
<dbReference type="STRING" id="546871.SAMN04488543_0240"/>
<dbReference type="PROSITE" id="PS51462">
    <property type="entry name" value="NUDIX"/>
    <property type="match status" value="1"/>
</dbReference>
<sequence>MPTHALDVLRRLDRSVPPAVATRAEAGAGAAPVIARASASVVLLREVATGPAVALETYLLHRHARMPFAPSFVVFPGGGVDAVDVGEDPRLACALRETAEETGVWLPAAALRRWAHWVTPEVEPRRYDTVFYVAALPAGAEASDVSGETSHAEWRTPASALAAAARGELALMPPTASVLLELAELPDLAAVAAAARDRVVEPVLPGLRRDGDGWSFVYPTPTGGAS</sequence>
<gene>
    <name evidence="8" type="ORF">SAMN04488543_0240</name>
</gene>
<keyword evidence="6" id="KW-0464">Manganese</keyword>
<comment type="cofactor">
    <cofactor evidence="2">
        <name>Mg(2+)</name>
        <dbReference type="ChEBI" id="CHEBI:18420"/>
    </cofactor>
</comment>
<dbReference type="PANTHER" id="PTHR12318:SF0">
    <property type="entry name" value="ACYL-COENZYME A DIPHOSPHATASE NUDT19"/>
    <property type="match status" value="1"/>
</dbReference>
<evidence type="ECO:0000256" key="1">
    <source>
        <dbReference type="ARBA" id="ARBA00001936"/>
    </source>
</evidence>
<keyword evidence="9" id="KW-1185">Reference proteome</keyword>
<dbReference type="InterPro" id="IPR015797">
    <property type="entry name" value="NUDIX_hydrolase-like_dom_sf"/>
</dbReference>
<dbReference type="RefSeq" id="WP_091409023.1">
    <property type="nucleotide sequence ID" value="NZ_LT629749.1"/>
</dbReference>
<keyword evidence="5" id="KW-0460">Magnesium</keyword>
<evidence type="ECO:0000256" key="3">
    <source>
        <dbReference type="ARBA" id="ARBA00022723"/>
    </source>
</evidence>
<comment type="cofactor">
    <cofactor evidence="1">
        <name>Mn(2+)</name>
        <dbReference type="ChEBI" id="CHEBI:29035"/>
    </cofactor>
</comment>
<proteinExistence type="predicted"/>
<dbReference type="SUPFAM" id="SSF55811">
    <property type="entry name" value="Nudix"/>
    <property type="match status" value="1"/>
</dbReference>
<dbReference type="AlphaFoldDB" id="A0A1H1LEL2"/>
<dbReference type="GO" id="GO:0016818">
    <property type="term" value="F:hydrolase activity, acting on acid anhydrides, in phosphorus-containing anhydrides"/>
    <property type="evidence" value="ECO:0007669"/>
    <property type="project" value="InterPro"/>
</dbReference>
<dbReference type="Proteomes" id="UP000199092">
    <property type="component" value="Chromosome I"/>
</dbReference>
<dbReference type="PANTHER" id="PTHR12318">
    <property type="entry name" value="TESTOSTERONE-REGULATED PROTEIN RP2"/>
    <property type="match status" value="1"/>
</dbReference>
<accession>A0A1H1LEL2</accession>
<evidence type="ECO:0000259" key="7">
    <source>
        <dbReference type="PROSITE" id="PS51462"/>
    </source>
</evidence>
<evidence type="ECO:0000313" key="9">
    <source>
        <dbReference type="Proteomes" id="UP000199092"/>
    </source>
</evidence>
<evidence type="ECO:0000256" key="5">
    <source>
        <dbReference type="ARBA" id="ARBA00022842"/>
    </source>
</evidence>
<dbReference type="GO" id="GO:0046872">
    <property type="term" value="F:metal ion binding"/>
    <property type="evidence" value="ECO:0007669"/>
    <property type="project" value="UniProtKB-KW"/>
</dbReference>
<dbReference type="OrthoDB" id="7183442at2"/>
<reference evidence="8 9" key="1">
    <citation type="submission" date="2016-10" db="EMBL/GenBank/DDBJ databases">
        <authorList>
            <person name="de Groot N.N."/>
        </authorList>
    </citation>
    <scope>NUCLEOTIDE SEQUENCE [LARGE SCALE GENOMIC DNA]</scope>
    <source>
        <strain evidence="8 9">DSM 21741</strain>
    </source>
</reference>
<evidence type="ECO:0000313" key="8">
    <source>
        <dbReference type="EMBL" id="SDR72968.1"/>
    </source>
</evidence>
<dbReference type="EMBL" id="LT629749">
    <property type="protein sequence ID" value="SDR72968.1"/>
    <property type="molecule type" value="Genomic_DNA"/>
</dbReference>
<dbReference type="CDD" id="cd18870">
    <property type="entry name" value="NUDIX_AcylCoAdiphos_Nudt19"/>
    <property type="match status" value="1"/>
</dbReference>
<keyword evidence="3" id="KW-0479">Metal-binding</keyword>
<evidence type="ECO:0000256" key="2">
    <source>
        <dbReference type="ARBA" id="ARBA00001946"/>
    </source>
</evidence>
<evidence type="ECO:0000256" key="6">
    <source>
        <dbReference type="ARBA" id="ARBA00023211"/>
    </source>
</evidence>
<dbReference type="Pfam" id="PF00293">
    <property type="entry name" value="NUDIX"/>
    <property type="match status" value="1"/>
</dbReference>
<name>A0A1H1LEL2_9ACTN</name>
<protein>
    <submittedName>
        <fullName evidence="8">NUDIX domain-containing protein</fullName>
    </submittedName>
</protein>
<dbReference type="InterPro" id="IPR000086">
    <property type="entry name" value="NUDIX_hydrolase_dom"/>
</dbReference>
<evidence type="ECO:0000256" key="4">
    <source>
        <dbReference type="ARBA" id="ARBA00022801"/>
    </source>
</evidence>
<keyword evidence="4" id="KW-0378">Hydrolase</keyword>
<dbReference type="InterPro" id="IPR039121">
    <property type="entry name" value="NUDT19"/>
</dbReference>